<dbReference type="InParanoid" id="A0A507B6S9"/>
<gene>
    <name evidence="6" type="ORF">E0L32_000725</name>
</gene>
<keyword evidence="4" id="KW-0804">Transcription</keyword>
<evidence type="ECO:0000313" key="7">
    <source>
        <dbReference type="Proteomes" id="UP000319257"/>
    </source>
</evidence>
<evidence type="ECO:0000256" key="4">
    <source>
        <dbReference type="ARBA" id="ARBA00023163"/>
    </source>
</evidence>
<evidence type="ECO:0000256" key="1">
    <source>
        <dbReference type="ARBA" id="ARBA00004123"/>
    </source>
</evidence>
<reference evidence="6 7" key="1">
    <citation type="submission" date="2019-06" db="EMBL/GenBank/DDBJ databases">
        <title>Draft genome sequence of the filamentous fungus Phialemoniopsis curvata isolated from diesel fuel.</title>
        <authorList>
            <person name="Varaljay V.A."/>
            <person name="Lyon W.J."/>
            <person name="Crouch A.L."/>
            <person name="Drake C.E."/>
            <person name="Hollomon J.M."/>
            <person name="Nadeau L.J."/>
            <person name="Nunn H.S."/>
            <person name="Stevenson B.S."/>
            <person name="Bojanowski C.L."/>
            <person name="Crookes-Goodson W.J."/>
        </authorList>
    </citation>
    <scope>NUCLEOTIDE SEQUENCE [LARGE SCALE GENOMIC DNA]</scope>
    <source>
        <strain evidence="6 7">D216</strain>
    </source>
</reference>
<proteinExistence type="predicted"/>
<sequence length="534" mass="60563">MVKRYLDIFFKYIDPIPGFGFIHRPKLLQLWLDGRHDPRLLRVICGVASRFISVRERRTLPDGQVWINEAEKQIMQNTDSLEETDIESLILIAFDHGSSGRFGRLRHLLNYATKQAYLKLMNYEDVNEGHLEPERRRRLMWALWMLGTVYSSDDANLCFCSTDTIHISLPCDEISFDRDTLATTSTLQDARTTSDTQNQGLYAHLVRILDIRRRIRGSNDSAKQKQLSETAGMSSMVISSSFVAPFEQELSTFVDSLPPHYSLGPRNFCRYISSPELTTFLMLHVWLLHTRGELYKAAAASVENRFRIQSLVGEVQPTQELNHWRRQAFRNAVSMSSLFATALHIDPDICVSDPRLAKSAQDAVSTILKQRMYDMPAANDLQLWKSYLRPCAEILRRPSSFYPAVNLIYDAILEAIGSESVSHEEFKKVVRWTAEGALTDEHPEKKSIRGELANRLVFQDPWAYDPLLDEDGQDAYLSSTVASSSICTDASPASDVVALTCLSAIKESADDMFWDAGSDNIDFSTIDFGTFLLG</sequence>
<dbReference type="GO" id="GO:0000981">
    <property type="term" value="F:DNA-binding transcription factor activity, RNA polymerase II-specific"/>
    <property type="evidence" value="ECO:0007669"/>
    <property type="project" value="InterPro"/>
</dbReference>
<dbReference type="CDD" id="cd12148">
    <property type="entry name" value="fungal_TF_MHR"/>
    <property type="match status" value="1"/>
</dbReference>
<dbReference type="Proteomes" id="UP000319257">
    <property type="component" value="Unassembled WGS sequence"/>
</dbReference>
<keyword evidence="7" id="KW-1185">Reference proteome</keyword>
<dbReference type="InterPro" id="IPR050815">
    <property type="entry name" value="TF_fung"/>
</dbReference>
<dbReference type="PANTHER" id="PTHR47338:SF7">
    <property type="entry name" value="ZN(II)2CYS6 TRANSCRIPTION FACTOR (EUROFUNG)"/>
    <property type="match status" value="1"/>
</dbReference>
<comment type="caution">
    <text evidence="6">The sequence shown here is derived from an EMBL/GenBank/DDBJ whole genome shotgun (WGS) entry which is preliminary data.</text>
</comment>
<evidence type="ECO:0000256" key="3">
    <source>
        <dbReference type="ARBA" id="ARBA00023015"/>
    </source>
</evidence>
<dbReference type="GeneID" id="41968172"/>
<name>A0A507B6S9_9PEZI</name>
<dbReference type="PANTHER" id="PTHR47338">
    <property type="entry name" value="ZN(II)2CYS6 TRANSCRIPTION FACTOR (EUROFUNG)-RELATED"/>
    <property type="match status" value="1"/>
</dbReference>
<dbReference type="AlphaFoldDB" id="A0A507B6S9"/>
<accession>A0A507B6S9</accession>
<evidence type="ECO:0000256" key="2">
    <source>
        <dbReference type="ARBA" id="ARBA00022723"/>
    </source>
</evidence>
<keyword evidence="2" id="KW-0479">Metal-binding</keyword>
<organism evidence="6 7">
    <name type="scientific">Thyridium curvatum</name>
    <dbReference type="NCBI Taxonomy" id="1093900"/>
    <lineage>
        <taxon>Eukaryota</taxon>
        <taxon>Fungi</taxon>
        <taxon>Dikarya</taxon>
        <taxon>Ascomycota</taxon>
        <taxon>Pezizomycotina</taxon>
        <taxon>Sordariomycetes</taxon>
        <taxon>Sordariomycetidae</taxon>
        <taxon>Thyridiales</taxon>
        <taxon>Thyridiaceae</taxon>
        <taxon>Thyridium</taxon>
    </lineage>
</organism>
<dbReference type="OrthoDB" id="2017365at2759"/>
<evidence type="ECO:0000313" key="6">
    <source>
        <dbReference type="EMBL" id="TPX12548.1"/>
    </source>
</evidence>
<protein>
    <recommendedName>
        <fullName evidence="8">Transcription factor domain-containing protein</fullName>
    </recommendedName>
</protein>
<keyword evidence="3" id="KW-0805">Transcription regulation</keyword>
<evidence type="ECO:0000256" key="5">
    <source>
        <dbReference type="ARBA" id="ARBA00023242"/>
    </source>
</evidence>
<dbReference type="STRING" id="1093900.A0A507B6S9"/>
<dbReference type="RefSeq" id="XP_030994259.1">
    <property type="nucleotide sequence ID" value="XM_031141978.1"/>
</dbReference>
<evidence type="ECO:0008006" key="8">
    <source>
        <dbReference type="Google" id="ProtNLM"/>
    </source>
</evidence>
<dbReference type="GO" id="GO:0046872">
    <property type="term" value="F:metal ion binding"/>
    <property type="evidence" value="ECO:0007669"/>
    <property type="project" value="UniProtKB-KW"/>
</dbReference>
<keyword evidence="5" id="KW-0539">Nucleus</keyword>
<dbReference type="EMBL" id="SKBQ01000003">
    <property type="protein sequence ID" value="TPX12548.1"/>
    <property type="molecule type" value="Genomic_DNA"/>
</dbReference>
<dbReference type="GO" id="GO:0005634">
    <property type="term" value="C:nucleus"/>
    <property type="evidence" value="ECO:0007669"/>
    <property type="project" value="UniProtKB-SubCell"/>
</dbReference>
<comment type="subcellular location">
    <subcellularLocation>
        <location evidence="1">Nucleus</location>
    </subcellularLocation>
</comment>